<dbReference type="AlphaFoldDB" id="A0A512M2T3"/>
<dbReference type="EMBL" id="BKAG01000002">
    <property type="protein sequence ID" value="GEP41040.1"/>
    <property type="molecule type" value="Genomic_DNA"/>
</dbReference>
<dbReference type="InterPro" id="IPR036380">
    <property type="entry name" value="Isochorismatase-like_sf"/>
</dbReference>
<dbReference type="Gene3D" id="3.40.50.850">
    <property type="entry name" value="Isochorismatase-like"/>
    <property type="match status" value="1"/>
</dbReference>
<dbReference type="SUPFAM" id="SSF52499">
    <property type="entry name" value="Isochorismatase-like hydrolases"/>
    <property type="match status" value="1"/>
</dbReference>
<dbReference type="PANTHER" id="PTHR43559:SF1">
    <property type="entry name" value="HYDROLASE"/>
    <property type="match status" value="1"/>
</dbReference>
<dbReference type="OrthoDB" id="9789777at2"/>
<accession>A0A512M2T3</accession>
<keyword evidence="3" id="KW-1185">Reference proteome</keyword>
<dbReference type="Pfam" id="PF00857">
    <property type="entry name" value="Isochorismatase"/>
    <property type="match status" value="1"/>
</dbReference>
<evidence type="ECO:0000259" key="1">
    <source>
        <dbReference type="Pfam" id="PF00857"/>
    </source>
</evidence>
<dbReference type="RefSeq" id="WP_146848520.1">
    <property type="nucleotide sequence ID" value="NZ_BKAG01000002.1"/>
</dbReference>
<evidence type="ECO:0000313" key="3">
    <source>
        <dbReference type="Proteomes" id="UP000321577"/>
    </source>
</evidence>
<feature type="domain" description="Isochorismatase-like" evidence="1">
    <location>
        <begin position="14"/>
        <end position="164"/>
    </location>
</feature>
<name>A0A512M2T3_9BACT</name>
<dbReference type="PANTHER" id="PTHR43559">
    <property type="entry name" value="HYDROLASE YCAC-RELATED"/>
    <property type="match status" value="1"/>
</dbReference>
<gene>
    <name evidence="2" type="ORF">BGE01nite_03310</name>
</gene>
<protein>
    <submittedName>
        <fullName evidence="2">Hydrolase</fullName>
    </submittedName>
</protein>
<sequence>MSHYHQLFTAEDAAVVFIDHQPQMTFGVSNIDRATLINNVTLLAKVAKEFNVPTVLTAVETESFSGYLWPQLLDVFPGQPVIERTSMNSWDDAGFRKAIEATGRKNIIMTGLWTEVCVTWPTIEMIGAGYNIYVVDDCCGATSPAAHEAALSRMVQAGATRLTTIPALLEFQRDWKNREHYNNLMGILKQHAGAYGVGVEYAYTMVHKAPQSAQSPHVVTGGAKH</sequence>
<keyword evidence="2" id="KW-0378">Hydrolase</keyword>
<dbReference type="CDD" id="cd01012">
    <property type="entry name" value="YcaC_related"/>
    <property type="match status" value="1"/>
</dbReference>
<dbReference type="InterPro" id="IPR053152">
    <property type="entry name" value="Hydrolase_YcaC-like"/>
</dbReference>
<reference evidence="2 3" key="1">
    <citation type="submission" date="2019-07" db="EMBL/GenBank/DDBJ databases">
        <title>Whole genome shotgun sequence of Brevifollis gellanilyticus NBRC 108608.</title>
        <authorList>
            <person name="Hosoyama A."/>
            <person name="Uohara A."/>
            <person name="Ohji S."/>
            <person name="Ichikawa N."/>
        </authorList>
    </citation>
    <scope>NUCLEOTIDE SEQUENCE [LARGE SCALE GENOMIC DNA]</scope>
    <source>
        <strain evidence="2 3">NBRC 108608</strain>
    </source>
</reference>
<dbReference type="InterPro" id="IPR000868">
    <property type="entry name" value="Isochorismatase-like_dom"/>
</dbReference>
<proteinExistence type="predicted"/>
<comment type="caution">
    <text evidence="2">The sequence shown here is derived from an EMBL/GenBank/DDBJ whole genome shotgun (WGS) entry which is preliminary data.</text>
</comment>
<dbReference type="Proteomes" id="UP000321577">
    <property type="component" value="Unassembled WGS sequence"/>
</dbReference>
<evidence type="ECO:0000313" key="2">
    <source>
        <dbReference type="EMBL" id="GEP41040.1"/>
    </source>
</evidence>
<dbReference type="GO" id="GO:0016787">
    <property type="term" value="F:hydrolase activity"/>
    <property type="evidence" value="ECO:0007669"/>
    <property type="project" value="UniProtKB-KW"/>
</dbReference>
<organism evidence="2 3">
    <name type="scientific">Brevifollis gellanilyticus</name>
    <dbReference type="NCBI Taxonomy" id="748831"/>
    <lineage>
        <taxon>Bacteria</taxon>
        <taxon>Pseudomonadati</taxon>
        <taxon>Verrucomicrobiota</taxon>
        <taxon>Verrucomicrobiia</taxon>
        <taxon>Verrucomicrobiales</taxon>
        <taxon>Verrucomicrobiaceae</taxon>
    </lineage>
</organism>